<gene>
    <name evidence="2" type="ORF">LCGC14_2154480</name>
</gene>
<protein>
    <submittedName>
        <fullName evidence="2">Uncharacterized protein</fullName>
    </submittedName>
</protein>
<accession>A0A0F9DUI0</accession>
<dbReference type="AlphaFoldDB" id="A0A0F9DUI0"/>
<comment type="caution">
    <text evidence="2">The sequence shown here is derived from an EMBL/GenBank/DDBJ whole genome shotgun (WGS) entry which is preliminary data.</text>
</comment>
<name>A0A0F9DUI0_9ZZZZ</name>
<sequence length="83" mass="9292">MDMDFQGIPDLAVRSIEERVVELEGLVGALAVRVQYLEDGCGRVASDWPKTKPKTVREEPDDARGKSLFKTVEKIQETDEGRS</sequence>
<dbReference type="EMBL" id="LAZR01027513">
    <property type="protein sequence ID" value="KKL65493.1"/>
    <property type="molecule type" value="Genomic_DNA"/>
</dbReference>
<evidence type="ECO:0000256" key="1">
    <source>
        <dbReference type="SAM" id="MobiDB-lite"/>
    </source>
</evidence>
<feature type="region of interest" description="Disordered" evidence="1">
    <location>
        <begin position="47"/>
        <end position="83"/>
    </location>
</feature>
<organism evidence="2">
    <name type="scientific">marine sediment metagenome</name>
    <dbReference type="NCBI Taxonomy" id="412755"/>
    <lineage>
        <taxon>unclassified sequences</taxon>
        <taxon>metagenomes</taxon>
        <taxon>ecological metagenomes</taxon>
    </lineage>
</organism>
<reference evidence="2" key="1">
    <citation type="journal article" date="2015" name="Nature">
        <title>Complex archaea that bridge the gap between prokaryotes and eukaryotes.</title>
        <authorList>
            <person name="Spang A."/>
            <person name="Saw J.H."/>
            <person name="Jorgensen S.L."/>
            <person name="Zaremba-Niedzwiedzka K."/>
            <person name="Martijn J."/>
            <person name="Lind A.E."/>
            <person name="van Eijk R."/>
            <person name="Schleper C."/>
            <person name="Guy L."/>
            <person name="Ettema T.J."/>
        </authorList>
    </citation>
    <scope>NUCLEOTIDE SEQUENCE</scope>
</reference>
<feature type="compositionally biased region" description="Basic and acidic residues" evidence="1">
    <location>
        <begin position="55"/>
        <end position="83"/>
    </location>
</feature>
<evidence type="ECO:0000313" key="2">
    <source>
        <dbReference type="EMBL" id="KKL65493.1"/>
    </source>
</evidence>
<proteinExistence type="predicted"/>